<dbReference type="InterPro" id="IPR046350">
    <property type="entry name" value="Cystatin_sf"/>
</dbReference>
<dbReference type="Proteomes" id="UP000265120">
    <property type="component" value="Chromosome 12"/>
</dbReference>
<dbReference type="GO" id="GO:0031643">
    <property type="term" value="P:positive regulation of myelination"/>
    <property type="evidence" value="ECO:0007669"/>
    <property type="project" value="TreeGrafter"/>
</dbReference>
<dbReference type="GO" id="GO:0005764">
    <property type="term" value="C:lysosome"/>
    <property type="evidence" value="ECO:0007669"/>
    <property type="project" value="TreeGrafter"/>
</dbReference>
<name>A0A3P8V2Y0_CYNSE</name>
<dbReference type="GeneTree" id="ENSGT00940000160277"/>
<dbReference type="GO" id="GO:0005770">
    <property type="term" value="C:late endosome"/>
    <property type="evidence" value="ECO:0007669"/>
    <property type="project" value="TreeGrafter"/>
</dbReference>
<evidence type="ECO:0000256" key="1">
    <source>
        <dbReference type="ARBA" id="ARBA00009403"/>
    </source>
</evidence>
<dbReference type="OMA" id="WLQHFEV"/>
<evidence type="ECO:0000259" key="3">
    <source>
        <dbReference type="SMART" id="SM00043"/>
    </source>
</evidence>
<keyword evidence="5" id="KW-1185">Reference proteome</keyword>
<dbReference type="GO" id="GO:0005615">
    <property type="term" value="C:extracellular space"/>
    <property type="evidence" value="ECO:0007669"/>
    <property type="project" value="TreeGrafter"/>
</dbReference>
<dbReference type="InterPro" id="IPR042886">
    <property type="entry name" value="Cystatin-F"/>
</dbReference>
<evidence type="ECO:0000313" key="4">
    <source>
        <dbReference type="Ensembl" id="ENSCSEP00000006770.1"/>
    </source>
</evidence>
<comment type="similarity">
    <text evidence="1">Belongs to the cystatin family.</text>
</comment>
<reference evidence="4" key="2">
    <citation type="submission" date="2025-08" db="UniProtKB">
        <authorList>
            <consortium name="Ensembl"/>
        </authorList>
    </citation>
    <scope>IDENTIFICATION</scope>
</reference>
<dbReference type="GO" id="GO:0004869">
    <property type="term" value="F:cysteine-type endopeptidase inhibitor activity"/>
    <property type="evidence" value="ECO:0007669"/>
    <property type="project" value="InterPro"/>
</dbReference>
<organism evidence="4 5">
    <name type="scientific">Cynoglossus semilaevis</name>
    <name type="common">Tongue sole</name>
    <dbReference type="NCBI Taxonomy" id="244447"/>
    <lineage>
        <taxon>Eukaryota</taxon>
        <taxon>Metazoa</taxon>
        <taxon>Chordata</taxon>
        <taxon>Craniata</taxon>
        <taxon>Vertebrata</taxon>
        <taxon>Euteleostomi</taxon>
        <taxon>Actinopterygii</taxon>
        <taxon>Neopterygii</taxon>
        <taxon>Teleostei</taxon>
        <taxon>Neoteleostei</taxon>
        <taxon>Acanthomorphata</taxon>
        <taxon>Carangaria</taxon>
        <taxon>Pleuronectiformes</taxon>
        <taxon>Pleuronectoidei</taxon>
        <taxon>Cynoglossidae</taxon>
        <taxon>Cynoglossinae</taxon>
        <taxon>Cynoglossus</taxon>
    </lineage>
</organism>
<dbReference type="Gene3D" id="3.10.450.10">
    <property type="match status" value="1"/>
</dbReference>
<dbReference type="Ensembl" id="ENSCSET00000006844.1">
    <property type="protein sequence ID" value="ENSCSEP00000006770.1"/>
    <property type="gene ID" value="ENSCSEG00000004377.1"/>
</dbReference>
<dbReference type="GO" id="GO:0005783">
    <property type="term" value="C:endoplasmic reticulum"/>
    <property type="evidence" value="ECO:0007669"/>
    <property type="project" value="TreeGrafter"/>
</dbReference>
<dbReference type="InterPro" id="IPR000010">
    <property type="entry name" value="Cystatin_dom"/>
</dbReference>
<reference evidence="4 5" key="1">
    <citation type="journal article" date="2014" name="Nat. Genet.">
        <title>Whole-genome sequence of a flatfish provides insights into ZW sex chromosome evolution and adaptation to a benthic lifestyle.</title>
        <authorList>
            <person name="Chen S."/>
            <person name="Zhang G."/>
            <person name="Shao C."/>
            <person name="Huang Q."/>
            <person name="Liu G."/>
            <person name="Zhang P."/>
            <person name="Song W."/>
            <person name="An N."/>
            <person name="Chalopin D."/>
            <person name="Volff J.N."/>
            <person name="Hong Y."/>
            <person name="Li Q."/>
            <person name="Sha Z."/>
            <person name="Zhou H."/>
            <person name="Xie M."/>
            <person name="Yu Q."/>
            <person name="Liu Y."/>
            <person name="Xiang H."/>
            <person name="Wang N."/>
            <person name="Wu K."/>
            <person name="Yang C."/>
            <person name="Zhou Q."/>
            <person name="Liao X."/>
            <person name="Yang L."/>
            <person name="Hu Q."/>
            <person name="Zhang J."/>
            <person name="Meng L."/>
            <person name="Jin L."/>
            <person name="Tian Y."/>
            <person name="Lian J."/>
            <person name="Yang J."/>
            <person name="Miao G."/>
            <person name="Liu S."/>
            <person name="Liang Z."/>
            <person name="Yan F."/>
            <person name="Li Y."/>
            <person name="Sun B."/>
            <person name="Zhang H."/>
            <person name="Zhang J."/>
            <person name="Zhu Y."/>
            <person name="Du M."/>
            <person name="Zhao Y."/>
            <person name="Schartl M."/>
            <person name="Tang Q."/>
            <person name="Wang J."/>
        </authorList>
    </citation>
    <scope>NUCLEOTIDE SEQUENCE</scope>
</reference>
<dbReference type="SMART" id="SM00043">
    <property type="entry name" value="CY"/>
    <property type="match status" value="1"/>
</dbReference>
<dbReference type="PANTHER" id="PTHR47141">
    <property type="entry name" value="CYSTATIN-F"/>
    <property type="match status" value="1"/>
</dbReference>
<dbReference type="GO" id="GO:0006955">
    <property type="term" value="P:immune response"/>
    <property type="evidence" value="ECO:0007669"/>
    <property type="project" value="InterPro"/>
</dbReference>
<dbReference type="GO" id="GO:1903979">
    <property type="term" value="P:negative regulation of microglial cell activation"/>
    <property type="evidence" value="ECO:0007669"/>
    <property type="project" value="TreeGrafter"/>
</dbReference>
<dbReference type="InParanoid" id="A0A3P8V2Y0"/>
<dbReference type="CDD" id="cd00042">
    <property type="entry name" value="CY"/>
    <property type="match status" value="1"/>
</dbReference>
<dbReference type="SUPFAM" id="SSF54403">
    <property type="entry name" value="Cystatin/monellin"/>
    <property type="match status" value="1"/>
</dbReference>
<dbReference type="GO" id="GO:0005794">
    <property type="term" value="C:Golgi apparatus"/>
    <property type="evidence" value="ECO:0007669"/>
    <property type="project" value="TreeGrafter"/>
</dbReference>
<evidence type="ECO:0000256" key="2">
    <source>
        <dbReference type="ARBA" id="ARBA00023157"/>
    </source>
</evidence>
<dbReference type="PANTHER" id="PTHR47141:SF1">
    <property type="entry name" value="CYSTATIN-F"/>
    <property type="match status" value="1"/>
</dbReference>
<proteinExistence type="inferred from homology"/>
<dbReference type="STRING" id="244447.ENSCSEP00000006770"/>
<dbReference type="Pfam" id="PF00031">
    <property type="entry name" value="Cystatin"/>
    <property type="match status" value="1"/>
</dbReference>
<accession>A0A3P8V2Y0</accession>
<protein>
    <recommendedName>
        <fullName evidence="3">Cystatin domain-containing protein</fullName>
    </recommendedName>
</protein>
<keyword evidence="2" id="KW-1015">Disulfide bond</keyword>
<evidence type="ECO:0000313" key="5">
    <source>
        <dbReference type="Proteomes" id="UP000265120"/>
    </source>
</evidence>
<dbReference type="AlphaFoldDB" id="A0A3P8V2Y0"/>
<reference evidence="4" key="3">
    <citation type="submission" date="2025-09" db="UniProtKB">
        <authorList>
            <consortium name="Ensembl"/>
        </authorList>
    </citation>
    <scope>IDENTIFICATION</scope>
</reference>
<sequence>MEAEPHEDWQTIYSAPQYQGHVVANTVVPAPPQLLNPSSHGGRYMPGSVVNVNRDDRGLQQAVLAVAYSFNNQSNDAFLFKPLAIRTAKKQIVKGVHYIVDLDICRTVCRKQINNTDFSHCNFQPEPPLKQIFQCHSDIWIIPWRKQTKVVGLTCKP</sequence>
<dbReference type="FunFam" id="3.10.450.10:FF:000004">
    <property type="entry name" value="Cystatin C"/>
    <property type="match status" value="1"/>
</dbReference>
<feature type="domain" description="Cystatin" evidence="3">
    <location>
        <begin position="44"/>
        <end position="156"/>
    </location>
</feature>